<dbReference type="PANTHER" id="PTHR23063">
    <property type="entry name" value="PHOSPHOLIPID ACYLTRANSFERASE"/>
    <property type="match status" value="1"/>
</dbReference>
<feature type="region of interest" description="Disordered" evidence="13">
    <location>
        <begin position="576"/>
        <end position="619"/>
    </location>
</feature>
<dbReference type="PANTHER" id="PTHR23063:SF2">
    <property type="entry name" value="GLYCEROL-3-PHOSPHATE ACYLTRANSFERASE 4, ISOFORM D-RELATED"/>
    <property type="match status" value="1"/>
</dbReference>
<evidence type="ECO:0000256" key="7">
    <source>
        <dbReference type="ARBA" id="ARBA00022989"/>
    </source>
</evidence>
<feature type="transmembrane region" description="Helical" evidence="14">
    <location>
        <begin position="120"/>
        <end position="139"/>
    </location>
</feature>
<keyword evidence="8" id="KW-0443">Lipid metabolism</keyword>
<reference evidence="16 17" key="1">
    <citation type="journal article" date="2015" name="Genome Biol. Evol.">
        <title>Phylogenomic analyses indicate that early fungi evolved digesting cell walls of algal ancestors of land plants.</title>
        <authorList>
            <person name="Chang Y."/>
            <person name="Wang S."/>
            <person name="Sekimoto S."/>
            <person name="Aerts A.L."/>
            <person name="Choi C."/>
            <person name="Clum A."/>
            <person name="LaButti K.M."/>
            <person name="Lindquist E.A."/>
            <person name="Yee Ngan C."/>
            <person name="Ohm R.A."/>
            <person name="Salamov A.A."/>
            <person name="Grigoriev I.V."/>
            <person name="Spatafora J.W."/>
            <person name="Berbee M.L."/>
        </authorList>
    </citation>
    <scope>NUCLEOTIDE SEQUENCE [LARGE SCALE GENOMIC DNA]</scope>
    <source>
        <strain evidence="16 17">JEL478</strain>
    </source>
</reference>
<protein>
    <submittedName>
        <fullName evidence="16">Acyltransferase-domain-containing protein</fullName>
    </submittedName>
</protein>
<dbReference type="Pfam" id="PF01553">
    <property type="entry name" value="Acyltransferase"/>
    <property type="match status" value="1"/>
</dbReference>
<evidence type="ECO:0000256" key="10">
    <source>
        <dbReference type="ARBA" id="ARBA00023209"/>
    </source>
</evidence>
<accession>A0A139AW92</accession>
<evidence type="ECO:0000256" key="1">
    <source>
        <dbReference type="ARBA" id="ARBA00004370"/>
    </source>
</evidence>
<dbReference type="STRING" id="1344416.A0A139AW92"/>
<evidence type="ECO:0000256" key="13">
    <source>
        <dbReference type="SAM" id="MobiDB-lite"/>
    </source>
</evidence>
<feature type="transmembrane region" description="Helical" evidence="14">
    <location>
        <begin position="86"/>
        <end position="108"/>
    </location>
</feature>
<evidence type="ECO:0000256" key="5">
    <source>
        <dbReference type="ARBA" id="ARBA00022679"/>
    </source>
</evidence>
<evidence type="ECO:0000256" key="14">
    <source>
        <dbReference type="SAM" id="Phobius"/>
    </source>
</evidence>
<keyword evidence="10" id="KW-0594">Phospholipid biosynthesis</keyword>
<dbReference type="GO" id="GO:0008654">
    <property type="term" value="P:phospholipid biosynthetic process"/>
    <property type="evidence" value="ECO:0007669"/>
    <property type="project" value="UniProtKB-KW"/>
</dbReference>
<sequence length="705" mass="78923">MDGKISQKTTTDTATLERYVSPEEEDETLSGDVSALQDGLAFIAFGAQAIAQDEFTKCFASKPPPQYSFTPRDTLKLLGAVVRYGILFPLRLLFLLLASLVFFAALPLINSSSSTAWQKWAFQVYAGAFLISFGSRIRYRNKKFRPKMPHIYVANHTSPLDFIVLCAYDFPHAVIMQKQGGLFGFFQKHVLRLNGSVYFDRKDKNDRSAIAKLMKAHASDVSRAPLLLFPEGTCVNNEYTVLFHKGAFDLDVAICPVAIKYDKSWGDAYWQSSAQSFSQHFLYLMTRWALVADVWFLPPATRLPNESAGDFAFRVKTAISERARLKNLSWDGYMKHSGPAKEKREKMREQGQAKMGEGIIRKLGEAYRRKHIIRRTRRSHSVSCLRELHPPMDESEGTATPSVDLPSFETVEFRRARGGTMEDVFGDVRNDVLVAQQAQEIQKTDLAANLETRLGGLVESWKQYAKMSAKFGGFDQRRLEYLKWRVWFKQRQKYIDDRVSQGLLRRPSLPRIASASEIVRDTVTGAVELVGGIVGELTKRTRALSGGSVKVSALGAMTMSPLFKVGAPDLDKVDGNGNDSLSFSRGRKQRGSFTSAGPPRQAPASIRPSPPGSPNLLMLSVPKMGTSLRNEARRGSILMTDKELARMKDMEAESGAHDEEEEWADATSRTPSAQVSPDRLRSTRDEENVHGVRQRLRVGAHETDE</sequence>
<evidence type="ECO:0000256" key="4">
    <source>
        <dbReference type="ARBA" id="ARBA00022516"/>
    </source>
</evidence>
<evidence type="ECO:0000313" key="16">
    <source>
        <dbReference type="EMBL" id="KXS20853.1"/>
    </source>
</evidence>
<evidence type="ECO:0000256" key="2">
    <source>
        <dbReference type="ARBA" id="ARBA00005189"/>
    </source>
</evidence>
<evidence type="ECO:0000256" key="6">
    <source>
        <dbReference type="ARBA" id="ARBA00022692"/>
    </source>
</evidence>
<dbReference type="Proteomes" id="UP000070544">
    <property type="component" value="Unassembled WGS sequence"/>
</dbReference>
<comment type="subcellular location">
    <subcellularLocation>
        <location evidence="1">Membrane</location>
    </subcellularLocation>
</comment>
<dbReference type="OMA" id="AKMSAKF"/>
<keyword evidence="17" id="KW-1185">Reference proteome</keyword>
<proteinExistence type="inferred from homology"/>
<evidence type="ECO:0000256" key="3">
    <source>
        <dbReference type="ARBA" id="ARBA00008655"/>
    </source>
</evidence>
<dbReference type="SUPFAM" id="SSF69593">
    <property type="entry name" value="Glycerol-3-phosphate (1)-acyltransferase"/>
    <property type="match status" value="1"/>
</dbReference>
<dbReference type="EMBL" id="KQ965734">
    <property type="protein sequence ID" value="KXS20853.1"/>
    <property type="molecule type" value="Genomic_DNA"/>
</dbReference>
<name>A0A139AW92_GONPJ</name>
<keyword evidence="4" id="KW-0444">Lipid biosynthesis</keyword>
<organism evidence="16 17">
    <name type="scientific">Gonapodya prolifera (strain JEL478)</name>
    <name type="common">Monoblepharis prolifera</name>
    <dbReference type="NCBI Taxonomy" id="1344416"/>
    <lineage>
        <taxon>Eukaryota</taxon>
        <taxon>Fungi</taxon>
        <taxon>Fungi incertae sedis</taxon>
        <taxon>Chytridiomycota</taxon>
        <taxon>Chytridiomycota incertae sedis</taxon>
        <taxon>Monoblepharidomycetes</taxon>
        <taxon>Monoblepharidales</taxon>
        <taxon>Gonapodyaceae</taxon>
        <taxon>Gonapodya</taxon>
    </lineage>
</organism>
<evidence type="ECO:0000256" key="12">
    <source>
        <dbReference type="ARBA" id="ARBA00023315"/>
    </source>
</evidence>
<evidence type="ECO:0000256" key="8">
    <source>
        <dbReference type="ARBA" id="ARBA00023098"/>
    </source>
</evidence>
<keyword evidence="9 14" id="KW-0472">Membrane</keyword>
<dbReference type="GO" id="GO:0005783">
    <property type="term" value="C:endoplasmic reticulum"/>
    <property type="evidence" value="ECO:0007669"/>
    <property type="project" value="TreeGrafter"/>
</dbReference>
<feature type="compositionally biased region" description="Basic and acidic residues" evidence="13">
    <location>
        <begin position="678"/>
        <end position="690"/>
    </location>
</feature>
<keyword evidence="6 14" id="KW-0812">Transmembrane</keyword>
<keyword evidence="12 16" id="KW-0012">Acyltransferase</keyword>
<keyword evidence="7 14" id="KW-1133">Transmembrane helix</keyword>
<evidence type="ECO:0000256" key="9">
    <source>
        <dbReference type="ARBA" id="ARBA00023136"/>
    </source>
</evidence>
<dbReference type="AlphaFoldDB" id="A0A139AW92"/>
<dbReference type="GO" id="GO:0004366">
    <property type="term" value="F:glycerol-3-phosphate O-acyltransferase activity"/>
    <property type="evidence" value="ECO:0007669"/>
    <property type="project" value="TreeGrafter"/>
</dbReference>
<dbReference type="GO" id="GO:0016020">
    <property type="term" value="C:membrane"/>
    <property type="evidence" value="ECO:0007669"/>
    <property type="project" value="UniProtKB-SubCell"/>
</dbReference>
<comment type="pathway">
    <text evidence="2">Lipid metabolism.</text>
</comment>
<dbReference type="OrthoDB" id="202234at2759"/>
<feature type="region of interest" description="Disordered" evidence="13">
    <location>
        <begin position="650"/>
        <end position="705"/>
    </location>
</feature>
<dbReference type="GO" id="GO:0019432">
    <property type="term" value="P:triglyceride biosynthetic process"/>
    <property type="evidence" value="ECO:0007669"/>
    <property type="project" value="TreeGrafter"/>
</dbReference>
<dbReference type="CDD" id="cd07991">
    <property type="entry name" value="LPLAT_LPCAT1-like"/>
    <property type="match status" value="1"/>
</dbReference>
<dbReference type="SMART" id="SM00563">
    <property type="entry name" value="PlsC"/>
    <property type="match status" value="1"/>
</dbReference>
<evidence type="ECO:0000256" key="11">
    <source>
        <dbReference type="ARBA" id="ARBA00023264"/>
    </source>
</evidence>
<evidence type="ECO:0000259" key="15">
    <source>
        <dbReference type="SMART" id="SM00563"/>
    </source>
</evidence>
<comment type="similarity">
    <text evidence="3">Belongs to the 1-acyl-sn-glycerol-3-phosphate acyltransferase family.</text>
</comment>
<feature type="domain" description="Phospholipid/glycerol acyltransferase" evidence="15">
    <location>
        <begin position="150"/>
        <end position="262"/>
    </location>
</feature>
<keyword evidence="5 16" id="KW-0808">Transferase</keyword>
<evidence type="ECO:0000313" key="17">
    <source>
        <dbReference type="Proteomes" id="UP000070544"/>
    </source>
</evidence>
<dbReference type="InterPro" id="IPR045252">
    <property type="entry name" value="LPCAT1-like"/>
</dbReference>
<gene>
    <name evidence="16" type="ORF">M427DRAFT_107782</name>
</gene>
<keyword evidence="11" id="KW-1208">Phospholipid metabolism</keyword>
<dbReference type="InterPro" id="IPR002123">
    <property type="entry name" value="Plipid/glycerol_acylTrfase"/>
</dbReference>